<dbReference type="Proteomes" id="UP000192501">
    <property type="component" value="Unassembled WGS sequence"/>
</dbReference>
<evidence type="ECO:0000256" key="1">
    <source>
        <dbReference type="SAM" id="MobiDB-lite"/>
    </source>
</evidence>
<feature type="compositionally biased region" description="Basic residues" evidence="1">
    <location>
        <begin position="218"/>
        <end position="228"/>
    </location>
</feature>
<comment type="caution">
    <text evidence="2">The sequence shown here is derived from an EMBL/GenBank/DDBJ whole genome shotgun (WGS) entry which is preliminary data.</text>
</comment>
<accession>A0A1X0QKU1</accession>
<dbReference type="VEuPathDB" id="MicrosporidiaDB:HERIO_1167"/>
<dbReference type="InterPro" id="IPR014710">
    <property type="entry name" value="RmlC-like_jellyroll"/>
</dbReference>
<organism evidence="2 3">
    <name type="scientific">Hepatospora eriocheir</name>
    <dbReference type="NCBI Taxonomy" id="1081669"/>
    <lineage>
        <taxon>Eukaryota</taxon>
        <taxon>Fungi</taxon>
        <taxon>Fungi incertae sedis</taxon>
        <taxon>Microsporidia</taxon>
        <taxon>Hepatosporidae</taxon>
        <taxon>Hepatospora</taxon>
    </lineage>
</organism>
<proteinExistence type="predicted"/>
<evidence type="ECO:0000313" key="3">
    <source>
        <dbReference type="Proteomes" id="UP000192501"/>
    </source>
</evidence>
<dbReference type="EMBL" id="LTAI01000027">
    <property type="protein sequence ID" value="ORE00379.1"/>
    <property type="molecule type" value="Genomic_DNA"/>
</dbReference>
<protein>
    <submittedName>
        <fullName evidence="2">Uncharacterized protein</fullName>
    </submittedName>
</protein>
<name>A0A1X0QKU1_9MICR</name>
<reference evidence="2 3" key="1">
    <citation type="journal article" date="2017" name="Environ. Microbiol.">
        <title>Decay of the glycolytic pathway and adaptation to intranuclear parasitism within Enterocytozoonidae microsporidia.</title>
        <authorList>
            <person name="Wiredu Boakye D."/>
            <person name="Jaroenlak P."/>
            <person name="Prachumwat A."/>
            <person name="Williams T.A."/>
            <person name="Bateman K.S."/>
            <person name="Itsathitphaisarn O."/>
            <person name="Sritunyalucksana K."/>
            <person name="Paszkiewicz K.H."/>
            <person name="Moore K.A."/>
            <person name="Stentiford G.D."/>
            <person name="Williams B.A."/>
        </authorList>
    </citation>
    <scope>NUCLEOTIDE SEQUENCE [LARGE SCALE GENOMIC DNA]</scope>
    <source>
        <strain evidence="3">canceri</strain>
    </source>
</reference>
<feature type="compositionally biased region" description="Polar residues" evidence="1">
    <location>
        <begin position="190"/>
        <end position="199"/>
    </location>
</feature>
<evidence type="ECO:0000313" key="2">
    <source>
        <dbReference type="EMBL" id="ORE00379.1"/>
    </source>
</evidence>
<feature type="compositionally biased region" description="Basic and acidic residues" evidence="1">
    <location>
        <begin position="229"/>
        <end position="239"/>
    </location>
</feature>
<gene>
    <name evidence="2" type="ORF">A0H76_1235</name>
</gene>
<sequence>MKKSFRPIARVQQKSELFENRRLNVNENFGIKTDEYGMEDINDYFNVANSIIAGHNTIDSRDNKINTESLRYNISNIENKYKNDDILDTNNQSVSNHWVQSFNNEIDLNLLEKNLTKEMKKEKDSSSASVKFLKNNSETRKINEVGEIIVGNSDELDNKFETKSISNHIDDFGIDVINNENDCFEINNNSLKSENNKQSDMLRFSSSKSKKGKESLKKKLNNSKKKLNKKSESSNKKLMTGDERLEPINFFDVKSTGSVSGLIENKNIGTAAIILNSGDLLEQENIENNMIFHVMTGKVKVKTNQSGKAILKKGSVFSIVKGDSFTMNCKSINVAKLLMFYSIE</sequence>
<dbReference type="AlphaFoldDB" id="A0A1X0QKU1"/>
<dbReference type="Gene3D" id="2.60.120.10">
    <property type="entry name" value="Jelly Rolls"/>
    <property type="match status" value="1"/>
</dbReference>
<feature type="region of interest" description="Disordered" evidence="1">
    <location>
        <begin position="190"/>
        <end position="239"/>
    </location>
</feature>
<dbReference type="VEuPathDB" id="MicrosporidiaDB:A0H76_1235"/>